<keyword evidence="2" id="KW-0732">Signal</keyword>
<proteinExistence type="predicted"/>
<dbReference type="SUPFAM" id="SSF53474">
    <property type="entry name" value="alpha/beta-Hydrolases"/>
    <property type="match status" value="1"/>
</dbReference>
<evidence type="ECO:0000313" key="4">
    <source>
        <dbReference type="Proteomes" id="UP001150569"/>
    </source>
</evidence>
<feature type="region of interest" description="Disordered" evidence="1">
    <location>
        <begin position="162"/>
        <end position="233"/>
    </location>
</feature>
<dbReference type="AlphaFoldDB" id="A0A9W8DW10"/>
<evidence type="ECO:0000256" key="1">
    <source>
        <dbReference type="SAM" id="MobiDB-lite"/>
    </source>
</evidence>
<feature type="region of interest" description="Disordered" evidence="1">
    <location>
        <begin position="49"/>
        <end position="93"/>
    </location>
</feature>
<evidence type="ECO:0000313" key="3">
    <source>
        <dbReference type="EMBL" id="KAJ1920586.1"/>
    </source>
</evidence>
<keyword evidence="4" id="KW-1185">Reference proteome</keyword>
<dbReference type="Proteomes" id="UP001150569">
    <property type="component" value="Unassembled WGS sequence"/>
</dbReference>
<feature type="signal peptide" evidence="2">
    <location>
        <begin position="1"/>
        <end position="18"/>
    </location>
</feature>
<gene>
    <name evidence="3" type="ORF">IWQ60_006969</name>
</gene>
<protein>
    <recommendedName>
        <fullName evidence="5">Fungal lipase-like domain-containing protein</fullName>
    </recommendedName>
</protein>
<feature type="chain" id="PRO_5040902730" description="Fungal lipase-like domain-containing protein" evidence="2">
    <location>
        <begin position="19"/>
        <end position="550"/>
    </location>
</feature>
<comment type="caution">
    <text evidence="3">The sequence shown here is derived from an EMBL/GenBank/DDBJ whole genome shotgun (WGS) entry which is preliminary data.</text>
</comment>
<accession>A0A9W8DW10</accession>
<evidence type="ECO:0008006" key="5">
    <source>
        <dbReference type="Google" id="ProtNLM"/>
    </source>
</evidence>
<organism evidence="3 4">
    <name type="scientific">Tieghemiomyces parasiticus</name>
    <dbReference type="NCBI Taxonomy" id="78921"/>
    <lineage>
        <taxon>Eukaryota</taxon>
        <taxon>Fungi</taxon>
        <taxon>Fungi incertae sedis</taxon>
        <taxon>Zoopagomycota</taxon>
        <taxon>Kickxellomycotina</taxon>
        <taxon>Dimargaritomycetes</taxon>
        <taxon>Dimargaritales</taxon>
        <taxon>Dimargaritaceae</taxon>
        <taxon>Tieghemiomyces</taxon>
    </lineage>
</organism>
<feature type="compositionally biased region" description="Low complexity" evidence="1">
    <location>
        <begin position="164"/>
        <end position="184"/>
    </location>
</feature>
<dbReference type="OrthoDB" id="438440at2759"/>
<reference evidence="3" key="1">
    <citation type="submission" date="2022-07" db="EMBL/GenBank/DDBJ databases">
        <title>Phylogenomic reconstructions and comparative analyses of Kickxellomycotina fungi.</title>
        <authorList>
            <person name="Reynolds N.K."/>
            <person name="Stajich J.E."/>
            <person name="Barry K."/>
            <person name="Grigoriev I.V."/>
            <person name="Crous P."/>
            <person name="Smith M.E."/>
        </authorList>
    </citation>
    <scope>NUCLEOTIDE SEQUENCE</scope>
    <source>
        <strain evidence="3">RSA 861</strain>
    </source>
</reference>
<name>A0A9W8DW10_9FUNG</name>
<dbReference type="InterPro" id="IPR029058">
    <property type="entry name" value="AB_hydrolase_fold"/>
</dbReference>
<sequence>MQAFPVALLLLALHGVQGSLDGGDATRATEVQLSKRAYYTHPADFGNLDFGTGHPPPVFDGQAFHSSQGHQSDDIQRPRSNRPYPRASAATIDPQYYDIQPSGYVNPALQTHPMVDSQRLQQQLQQQQQYYKYMEMMGQIQDLNARMHASFNPSGPYHTEKLDGFSVSFGSDGQGDSDSGNVGQATGARRMPPSVNVRMSDEPVTDTQDHNTAATAAAPVTRAIPGEGPTYYPGRYGYSQNQTPTAPPVVVRYQAPLPTSILARTRRMSNRLMRSKSSGQLDISSQAGSIETRFGRLSMKQRVTEEDQVIIRKSNSFIEAVWKRTGEPKNDGVDESKIFEIHGQHIGKSQLKAVVGTTQDQQAVVLALNYQTWTPSSHILKTVTKSLESEGQQWPPLWTGSRVYPRYLDKARDIAHALDATFFGAIMQSPAGAQVYIVGQGKAAGVAQILAAMTLLKHMELIGRRTINVVLEFAPLVGNAAFRAIYNQLGVKTLRVYHRQTIFNVGPTAGAGYVPVGTEVFFAFKSGPPVYCPEDLDTLFPDPDCSTWRL</sequence>
<dbReference type="EMBL" id="JANBPT010000440">
    <property type="protein sequence ID" value="KAJ1920586.1"/>
    <property type="molecule type" value="Genomic_DNA"/>
</dbReference>
<dbReference type="Gene3D" id="3.40.50.1820">
    <property type="entry name" value="alpha/beta hydrolase"/>
    <property type="match status" value="1"/>
</dbReference>
<evidence type="ECO:0000256" key="2">
    <source>
        <dbReference type="SAM" id="SignalP"/>
    </source>
</evidence>